<dbReference type="AlphaFoldDB" id="H1Q2B3"/>
<name>H1Q2B3_9BACT</name>
<dbReference type="Proteomes" id="UP000016023">
    <property type="component" value="Unassembled WGS sequence"/>
</dbReference>
<protein>
    <submittedName>
        <fullName evidence="1">Uncharacterized protein</fullName>
    </submittedName>
</protein>
<proteinExistence type="predicted"/>
<dbReference type="STRING" id="883158.HMPREF9140_01051"/>
<accession>H1Q2B3</accession>
<dbReference type="HOGENOM" id="CLU_2956789_0_0_10"/>
<dbReference type="EMBL" id="AGWK01000029">
    <property type="protein sequence ID" value="EHO71183.1"/>
    <property type="molecule type" value="Genomic_DNA"/>
</dbReference>
<evidence type="ECO:0000313" key="1">
    <source>
        <dbReference type="EMBL" id="EHO71183.1"/>
    </source>
</evidence>
<reference evidence="1 2" key="1">
    <citation type="submission" date="2011-12" db="EMBL/GenBank/DDBJ databases">
        <title>The Genome Sequence of Prevotella micans F0438.</title>
        <authorList>
            <consortium name="The Broad Institute Genome Sequencing Platform"/>
            <person name="Earl A."/>
            <person name="Ward D."/>
            <person name="Feldgarden M."/>
            <person name="Gevers D."/>
            <person name="Izard J."/>
            <person name="Baranova O.V."/>
            <person name="Blanton J.M."/>
            <person name="Wade W.G."/>
            <person name="Dewhirst F.E."/>
            <person name="Young S.K."/>
            <person name="Zeng Q."/>
            <person name="Gargeya S."/>
            <person name="Fitzgerald M."/>
            <person name="Haas B."/>
            <person name="Abouelleil A."/>
            <person name="Alvarado L."/>
            <person name="Arachchi H.M."/>
            <person name="Berlin A."/>
            <person name="Chapman S.B."/>
            <person name="Gearin G."/>
            <person name="Goldberg J."/>
            <person name="Griggs A."/>
            <person name="Gujja S."/>
            <person name="Hansen M."/>
            <person name="Heiman D."/>
            <person name="Howarth C."/>
            <person name="Larimer J."/>
            <person name="Lui A."/>
            <person name="MacDonald P.J.P."/>
            <person name="McCowen C."/>
            <person name="Montmayeur A."/>
            <person name="Murphy C."/>
            <person name="Neiman D."/>
            <person name="Pearson M."/>
            <person name="Priest M."/>
            <person name="Roberts A."/>
            <person name="Saif S."/>
            <person name="Shea T."/>
            <person name="Sisk P."/>
            <person name="Stolte C."/>
            <person name="Sykes S."/>
            <person name="Wortman J."/>
            <person name="Nusbaum C."/>
            <person name="Birren B."/>
        </authorList>
    </citation>
    <scope>NUCLEOTIDE SEQUENCE [LARGE SCALE GENOMIC DNA]</scope>
    <source>
        <strain evidence="1 2">F0438</strain>
    </source>
</reference>
<comment type="caution">
    <text evidence="1">The sequence shown here is derived from an EMBL/GenBank/DDBJ whole genome shotgun (WGS) entry which is preliminary data.</text>
</comment>
<sequence length="59" mass="6921">MLYTLKKYPLPEDLSIPIQIQSLQEKTIEVIDYDYIGDRLGYLPQYHRTRSTGSTWKSG</sequence>
<keyword evidence="2" id="KW-1185">Reference proteome</keyword>
<organism evidence="1 2">
    <name type="scientific">Prevotella micans F0438</name>
    <dbReference type="NCBI Taxonomy" id="883158"/>
    <lineage>
        <taxon>Bacteria</taxon>
        <taxon>Pseudomonadati</taxon>
        <taxon>Bacteroidota</taxon>
        <taxon>Bacteroidia</taxon>
        <taxon>Bacteroidales</taxon>
        <taxon>Prevotellaceae</taxon>
        <taxon>Prevotella</taxon>
    </lineage>
</organism>
<evidence type="ECO:0000313" key="2">
    <source>
        <dbReference type="Proteomes" id="UP000016023"/>
    </source>
</evidence>
<gene>
    <name evidence="1" type="ORF">HMPREF9140_01051</name>
</gene>